<reference evidence="1" key="1">
    <citation type="submission" date="2023-10" db="EMBL/GenBank/DDBJ databases">
        <authorList>
            <person name="Hackl T."/>
        </authorList>
    </citation>
    <scope>NUCLEOTIDE SEQUENCE</scope>
</reference>
<sequence length="80" mass="8746">MGTGATTITRSMSISAPDQLVPIQDQASLLDVGVLNDAFATTWLGQPYPRSMTKDFALLPFRTDEQPTLATDANLTSWTW</sequence>
<evidence type="ECO:0000313" key="1">
    <source>
        <dbReference type="EMBL" id="CAJ2507484.1"/>
    </source>
</evidence>
<dbReference type="AlphaFoldDB" id="A0AAI8YHI4"/>
<dbReference type="Proteomes" id="UP001295740">
    <property type="component" value="Unassembled WGS sequence"/>
</dbReference>
<evidence type="ECO:0000313" key="2">
    <source>
        <dbReference type="Proteomes" id="UP001295740"/>
    </source>
</evidence>
<protein>
    <submittedName>
        <fullName evidence="1">Uu.00g086700.m01.CDS01</fullName>
    </submittedName>
</protein>
<name>A0AAI8YHI4_9PEZI</name>
<dbReference type="EMBL" id="CAUWAG010000010">
    <property type="protein sequence ID" value="CAJ2507484.1"/>
    <property type="molecule type" value="Genomic_DNA"/>
</dbReference>
<keyword evidence="2" id="KW-1185">Reference proteome</keyword>
<organism evidence="1 2">
    <name type="scientific">Anthostomella pinea</name>
    <dbReference type="NCBI Taxonomy" id="933095"/>
    <lineage>
        <taxon>Eukaryota</taxon>
        <taxon>Fungi</taxon>
        <taxon>Dikarya</taxon>
        <taxon>Ascomycota</taxon>
        <taxon>Pezizomycotina</taxon>
        <taxon>Sordariomycetes</taxon>
        <taxon>Xylariomycetidae</taxon>
        <taxon>Xylariales</taxon>
        <taxon>Xylariaceae</taxon>
        <taxon>Anthostomella</taxon>
    </lineage>
</organism>
<proteinExistence type="predicted"/>
<gene>
    <name evidence="1" type="ORF">KHLLAP_LOCUS7952</name>
</gene>
<comment type="caution">
    <text evidence="1">The sequence shown here is derived from an EMBL/GenBank/DDBJ whole genome shotgun (WGS) entry which is preliminary data.</text>
</comment>
<accession>A0AAI8YHI4</accession>